<dbReference type="InterPro" id="IPR001680">
    <property type="entry name" value="WD40_rpt"/>
</dbReference>
<dbReference type="CDD" id="cd00200">
    <property type="entry name" value="WD40"/>
    <property type="match status" value="1"/>
</dbReference>
<feature type="repeat" description="WD" evidence="3">
    <location>
        <begin position="54"/>
        <end position="86"/>
    </location>
</feature>
<feature type="repeat" description="WD" evidence="3">
    <location>
        <begin position="322"/>
        <end position="366"/>
    </location>
</feature>
<feature type="region of interest" description="Disordered" evidence="4">
    <location>
        <begin position="1"/>
        <end position="29"/>
    </location>
</feature>
<dbReference type="PROSITE" id="PS50294">
    <property type="entry name" value="WD_REPEATS_REGION"/>
    <property type="match status" value="5"/>
</dbReference>
<dbReference type="PROSITE" id="PS50082">
    <property type="entry name" value="WD_REPEATS_2"/>
    <property type="match status" value="5"/>
</dbReference>
<feature type="repeat" description="WD" evidence="3">
    <location>
        <begin position="528"/>
        <end position="561"/>
    </location>
</feature>
<evidence type="ECO:0000256" key="2">
    <source>
        <dbReference type="ARBA" id="ARBA00022737"/>
    </source>
</evidence>
<sequence>MSIKTEAIWAPSPTTTRGQPTQLSSDSKGERLAYASNKSIFLRSIDNPSHATQYTSHTTSTTVARFSPSGYYVASGDVAGTVRVWDCVGEGATKGEYSIISGRINDLAWDGDSQRIIAVGNGKEKFGHCITADSGNTVGEISGHSSQINSVSIRQQRPLRAATGSDDTTLAFFHGVPFKFNTSLRGKHNRYIYGVAFSPDGNHLVSVGADKKIYLYDGKTGDEKGRIGDGEHTGSIFAVSWAKDSKRFVTSSADQTVKIWDAEAGKAVQSWRMGEEGKVSIPDHQVGVVWPAGRSDGLVISLNLAGDLNYLTEGSPKPQKIVQGHQKSITAITYSADNGSEQTFFTGSSDGRICTWNTATGTAETVDGEGHKNYVSGLAASSGRVYSVGWDDTLRSIDVSAKTFIGSSTKTDGSPRGIATTPDSTIVATHKGISIISQKDNSIIKQISTSYSPTVIAAGNVHIAVGGDDSKQHMYNLDLHPHKELQHPSQVTAVAFSPSSNNYLAVGFASGKIIVYEPNNPIPVTERWSSHTARITSIDWDETGGMAVSGSLDTNIFVWSITKPGQRVSASATHKEGVNGVRWLGKDKIMSVGGDAAVKIWKVEGVA</sequence>
<evidence type="ECO:0000256" key="1">
    <source>
        <dbReference type="ARBA" id="ARBA00022574"/>
    </source>
</evidence>
<dbReference type="SMART" id="SM00320">
    <property type="entry name" value="WD40"/>
    <property type="match status" value="9"/>
</dbReference>
<evidence type="ECO:0000256" key="3">
    <source>
        <dbReference type="PROSITE-ProRule" id="PRU00221"/>
    </source>
</evidence>
<gene>
    <name evidence="5" type="ORF">N7G274_007568</name>
</gene>
<dbReference type="Gene3D" id="2.130.10.10">
    <property type="entry name" value="YVTN repeat-like/Quinoprotein amine dehydrogenase"/>
    <property type="match status" value="2"/>
</dbReference>
<dbReference type="Proteomes" id="UP001590950">
    <property type="component" value="Unassembled WGS sequence"/>
</dbReference>
<dbReference type="PANTHER" id="PTHR19856:SF0">
    <property type="entry name" value="WD REPEAT-CONTAINING PROTEIN 1"/>
    <property type="match status" value="1"/>
</dbReference>
<dbReference type="InterPro" id="IPR015943">
    <property type="entry name" value="WD40/YVTN_repeat-like_dom_sf"/>
</dbReference>
<accession>A0ABR4A4P3</accession>
<feature type="compositionally biased region" description="Polar residues" evidence="4">
    <location>
        <begin position="12"/>
        <end position="26"/>
    </location>
</feature>
<dbReference type="InterPro" id="IPR036322">
    <property type="entry name" value="WD40_repeat_dom_sf"/>
</dbReference>
<protein>
    <recommendedName>
        <fullName evidence="7">Anaphase-promoting complex subunit 4 WD40 domain-containing protein</fullName>
    </recommendedName>
</protein>
<keyword evidence="6" id="KW-1185">Reference proteome</keyword>
<evidence type="ECO:0000313" key="6">
    <source>
        <dbReference type="Proteomes" id="UP001590950"/>
    </source>
</evidence>
<feature type="repeat" description="WD" evidence="3">
    <location>
        <begin position="185"/>
        <end position="226"/>
    </location>
</feature>
<evidence type="ECO:0000313" key="5">
    <source>
        <dbReference type="EMBL" id="KAL2039709.1"/>
    </source>
</evidence>
<dbReference type="EMBL" id="JBEFKJ010000024">
    <property type="protein sequence ID" value="KAL2039709.1"/>
    <property type="molecule type" value="Genomic_DNA"/>
</dbReference>
<keyword evidence="2" id="KW-0677">Repeat</keyword>
<comment type="caution">
    <text evidence="5">The sequence shown here is derived from an EMBL/GenBank/DDBJ whole genome shotgun (WGS) entry which is preliminary data.</text>
</comment>
<dbReference type="Pfam" id="PF00400">
    <property type="entry name" value="WD40"/>
    <property type="match status" value="7"/>
</dbReference>
<evidence type="ECO:0008006" key="7">
    <source>
        <dbReference type="Google" id="ProtNLM"/>
    </source>
</evidence>
<evidence type="ECO:0000256" key="4">
    <source>
        <dbReference type="SAM" id="MobiDB-lite"/>
    </source>
</evidence>
<keyword evidence="1 3" id="KW-0853">WD repeat</keyword>
<proteinExistence type="predicted"/>
<organism evidence="5 6">
    <name type="scientific">Stereocaulon virgatum</name>
    <dbReference type="NCBI Taxonomy" id="373712"/>
    <lineage>
        <taxon>Eukaryota</taxon>
        <taxon>Fungi</taxon>
        <taxon>Dikarya</taxon>
        <taxon>Ascomycota</taxon>
        <taxon>Pezizomycotina</taxon>
        <taxon>Lecanoromycetes</taxon>
        <taxon>OSLEUM clade</taxon>
        <taxon>Lecanoromycetidae</taxon>
        <taxon>Lecanorales</taxon>
        <taxon>Lecanorineae</taxon>
        <taxon>Stereocaulaceae</taxon>
        <taxon>Stereocaulon</taxon>
    </lineage>
</organism>
<dbReference type="PANTHER" id="PTHR19856">
    <property type="entry name" value="WD-REPEATCONTAINING PROTEIN WDR1"/>
    <property type="match status" value="1"/>
</dbReference>
<feature type="repeat" description="WD" evidence="3">
    <location>
        <begin position="229"/>
        <end position="270"/>
    </location>
</feature>
<name>A0ABR4A4P3_9LECA</name>
<reference evidence="5 6" key="1">
    <citation type="submission" date="2024-09" db="EMBL/GenBank/DDBJ databases">
        <title>Rethinking Asexuality: The Enigmatic Case of Functional Sexual Genes in Lepraria (Stereocaulaceae).</title>
        <authorList>
            <person name="Doellman M."/>
            <person name="Sun Y."/>
            <person name="Barcenas-Pena A."/>
            <person name="Lumbsch H.T."/>
            <person name="Grewe F."/>
        </authorList>
    </citation>
    <scope>NUCLEOTIDE SEQUENCE [LARGE SCALE GENOMIC DNA]</scope>
    <source>
        <strain evidence="5 6">Mercado 3170</strain>
    </source>
</reference>
<dbReference type="SUPFAM" id="SSF50978">
    <property type="entry name" value="WD40 repeat-like"/>
    <property type="match status" value="2"/>
</dbReference>